<evidence type="ECO:0000313" key="1">
    <source>
        <dbReference type="EMBL" id="KJV52256.1"/>
    </source>
</evidence>
<comment type="caution">
    <text evidence="1">The sequence shown here is derived from an EMBL/GenBank/DDBJ whole genome shotgun (WGS) entry which is preliminary data.</text>
</comment>
<dbReference type="AlphaFoldDB" id="A0A0F3M9E8"/>
<evidence type="ECO:0000313" key="2">
    <source>
        <dbReference type="Proteomes" id="UP000033769"/>
    </source>
</evidence>
<reference evidence="1 2" key="1">
    <citation type="submission" date="2015-02" db="EMBL/GenBank/DDBJ databases">
        <title>Genome Sequencing of Rickettsiales.</title>
        <authorList>
            <person name="Daugherty S.C."/>
            <person name="Su Q."/>
            <person name="Abolude K."/>
            <person name="Beier-Sexton M."/>
            <person name="Carlyon J.A."/>
            <person name="Carter R."/>
            <person name="Day N.P."/>
            <person name="Dumler S.J."/>
            <person name="Dyachenko V."/>
            <person name="Godinez A."/>
            <person name="Kurtti T.J."/>
            <person name="Lichay M."/>
            <person name="Mullins K.E."/>
            <person name="Ott S."/>
            <person name="Pappas-Brown V."/>
            <person name="Paris D.H."/>
            <person name="Patel P."/>
            <person name="Richards A.L."/>
            <person name="Sadzewicz L."/>
            <person name="Sears K."/>
            <person name="Seidman D."/>
            <person name="Sengamalay N."/>
            <person name="Stenos J."/>
            <person name="Tallon L.J."/>
            <person name="Vincent G."/>
            <person name="Fraser C.M."/>
            <person name="Munderloh U."/>
            <person name="Dunning-Hotopp J.C."/>
        </authorList>
    </citation>
    <scope>NUCLEOTIDE SEQUENCE [LARGE SCALE GENOMIC DNA]</scope>
    <source>
        <strain evidence="1 2">Gilliam</strain>
    </source>
</reference>
<organism evidence="1 2">
    <name type="scientific">Orientia tsutsugamushi str. Gilliam</name>
    <dbReference type="NCBI Taxonomy" id="1359184"/>
    <lineage>
        <taxon>Bacteria</taxon>
        <taxon>Pseudomonadati</taxon>
        <taxon>Pseudomonadota</taxon>
        <taxon>Alphaproteobacteria</taxon>
        <taxon>Rickettsiales</taxon>
        <taxon>Rickettsiaceae</taxon>
        <taxon>Rickettsieae</taxon>
        <taxon>Orientia</taxon>
    </lineage>
</organism>
<protein>
    <submittedName>
        <fullName evidence="1">Putative integrase</fullName>
    </submittedName>
</protein>
<dbReference type="Proteomes" id="UP000033769">
    <property type="component" value="Unassembled WGS sequence"/>
</dbReference>
<accession>A0A0F3M9E8</accession>
<proteinExistence type="predicted"/>
<gene>
    <name evidence="1" type="ORF">OTSGILL_1663</name>
</gene>
<dbReference type="PATRIC" id="fig|1359184.3.peg.1212"/>
<name>A0A0F3M9E8_ORITS</name>
<dbReference type="EMBL" id="LANO01000027">
    <property type="protein sequence ID" value="KJV52256.1"/>
    <property type="molecule type" value="Genomic_DNA"/>
</dbReference>
<sequence length="47" mass="5207">MSDAGASQRISTALNHRNPDSTIPYTISCMELVRQYMSKATKKLGMC</sequence>